<dbReference type="Proteomes" id="UP001391051">
    <property type="component" value="Unassembled WGS sequence"/>
</dbReference>
<evidence type="ECO:0000313" key="2">
    <source>
        <dbReference type="Proteomes" id="UP001391051"/>
    </source>
</evidence>
<name>A0ABR1PWY2_9PEZI</name>
<dbReference type="RefSeq" id="XP_066694264.1">
    <property type="nucleotide sequence ID" value="XM_066850121.1"/>
</dbReference>
<comment type="caution">
    <text evidence="1">The sequence shown here is derived from an EMBL/GenBank/DDBJ whole genome shotgun (WGS) entry which is preliminary data.</text>
</comment>
<evidence type="ECO:0000313" key="1">
    <source>
        <dbReference type="EMBL" id="KAK7941512.1"/>
    </source>
</evidence>
<dbReference type="EMBL" id="JAQQWE010000009">
    <property type="protein sequence ID" value="KAK7941512.1"/>
    <property type="molecule type" value="Genomic_DNA"/>
</dbReference>
<protein>
    <submittedName>
        <fullName evidence="1">Uncharacterized protein</fullName>
    </submittedName>
</protein>
<sequence>MYATLYLNGIHQDIRYALVPASQFFDRLQKNPSALEEGTDESLRDFVELWLRTAVHDMNVFIKSYNRAPDGRKHFNLWTWRQNFDPQHNEYKHRGSNAPLHKTSREVMSKASKERDQIKYCIQFLDEVLGHKPQAEENQNYFEAVLISTANNVWQTTNKESPYLPEDMPKKYINMADVTYLEKREVENLCRRLKSDVDIMRVSWCDGFAYQNIPLTCLSHELYNAWGL</sequence>
<keyword evidence="2" id="KW-1185">Reference proteome</keyword>
<dbReference type="GeneID" id="92083183"/>
<gene>
    <name evidence="1" type="ORF">PG986_013899</name>
</gene>
<proteinExistence type="predicted"/>
<accession>A0ABR1PWY2</accession>
<organism evidence="1 2">
    <name type="scientific">Apiospora aurea</name>
    <dbReference type="NCBI Taxonomy" id="335848"/>
    <lineage>
        <taxon>Eukaryota</taxon>
        <taxon>Fungi</taxon>
        <taxon>Dikarya</taxon>
        <taxon>Ascomycota</taxon>
        <taxon>Pezizomycotina</taxon>
        <taxon>Sordariomycetes</taxon>
        <taxon>Xylariomycetidae</taxon>
        <taxon>Amphisphaeriales</taxon>
        <taxon>Apiosporaceae</taxon>
        <taxon>Apiospora</taxon>
    </lineage>
</organism>
<reference evidence="1 2" key="1">
    <citation type="submission" date="2023-01" db="EMBL/GenBank/DDBJ databases">
        <title>Analysis of 21 Apiospora genomes using comparative genomics revels a genus with tremendous synthesis potential of carbohydrate active enzymes and secondary metabolites.</title>
        <authorList>
            <person name="Sorensen T."/>
        </authorList>
    </citation>
    <scope>NUCLEOTIDE SEQUENCE [LARGE SCALE GENOMIC DNA]</scope>
    <source>
        <strain evidence="1 2">CBS 24483</strain>
    </source>
</reference>